<evidence type="ECO:0000313" key="3">
    <source>
        <dbReference type="Proteomes" id="UP000255036"/>
    </source>
</evidence>
<reference evidence="2 3" key="1">
    <citation type="submission" date="2018-07" db="EMBL/GenBank/DDBJ databases">
        <title>Anaerosacharophilus polymeroproducens gen. nov. sp. nov., an anaerobic bacterium isolated from salt field.</title>
        <authorList>
            <person name="Kim W."/>
            <person name="Yang S.-H."/>
            <person name="Oh J."/>
            <person name="Lee J.-H."/>
            <person name="Kwon K.K."/>
        </authorList>
    </citation>
    <scope>NUCLEOTIDE SEQUENCE [LARGE SCALE GENOMIC DNA]</scope>
    <source>
        <strain evidence="2 3">MCWD5</strain>
    </source>
</reference>
<dbReference type="EMBL" id="QRCT01000051">
    <property type="protein sequence ID" value="RDU21862.1"/>
    <property type="molecule type" value="Genomic_DNA"/>
</dbReference>
<feature type="transmembrane region" description="Helical" evidence="1">
    <location>
        <begin position="12"/>
        <end position="30"/>
    </location>
</feature>
<organism evidence="2 3">
    <name type="scientific">Anaerosacchariphilus polymeriproducens</name>
    <dbReference type="NCBI Taxonomy" id="1812858"/>
    <lineage>
        <taxon>Bacteria</taxon>
        <taxon>Bacillati</taxon>
        <taxon>Bacillota</taxon>
        <taxon>Clostridia</taxon>
        <taxon>Lachnospirales</taxon>
        <taxon>Lachnospiraceae</taxon>
        <taxon>Anaerosacchariphilus</taxon>
    </lineage>
</organism>
<keyword evidence="1" id="KW-1133">Transmembrane helix</keyword>
<gene>
    <name evidence="2" type="ORF">DWV06_17935</name>
</gene>
<comment type="caution">
    <text evidence="2">The sequence shown here is derived from an EMBL/GenBank/DDBJ whole genome shotgun (WGS) entry which is preliminary data.</text>
</comment>
<keyword evidence="1" id="KW-0472">Membrane</keyword>
<proteinExistence type="predicted"/>
<evidence type="ECO:0000313" key="2">
    <source>
        <dbReference type="EMBL" id="RDU21862.1"/>
    </source>
</evidence>
<accession>A0A371AQR2</accession>
<name>A0A371AQR2_9FIRM</name>
<keyword evidence="1" id="KW-0812">Transmembrane</keyword>
<protein>
    <submittedName>
        <fullName evidence="2">Uncharacterized protein</fullName>
    </submittedName>
</protein>
<sequence>MKGIKIYMKKKITIICLCLVTVLVCFVAYLQKNQNDELEYSIIKDNTKLVNWKKEKDKSPGLYLASSKNKTDYIIYYNKLVNQNDYCFFSFKVEYKNRNLNVFINKNLASNDEYVDTTLLGEVSVNSKPEKVNIYVDDVLTRFRSENLEIFP</sequence>
<dbReference type="AlphaFoldDB" id="A0A371AQR2"/>
<keyword evidence="3" id="KW-1185">Reference proteome</keyword>
<dbReference type="Proteomes" id="UP000255036">
    <property type="component" value="Unassembled WGS sequence"/>
</dbReference>
<evidence type="ECO:0000256" key="1">
    <source>
        <dbReference type="SAM" id="Phobius"/>
    </source>
</evidence>